<dbReference type="SUPFAM" id="SSF55174">
    <property type="entry name" value="Alpha-L RNA-binding motif"/>
    <property type="match status" value="1"/>
</dbReference>
<dbReference type="Pfam" id="PF01479">
    <property type="entry name" value="S4"/>
    <property type="match status" value="1"/>
</dbReference>
<dbReference type="PATRIC" id="fig|106592.7.peg.3928"/>
<dbReference type="CDD" id="cd00165">
    <property type="entry name" value="S4"/>
    <property type="match status" value="1"/>
</dbReference>
<dbReference type="RefSeq" id="WP_053251668.1">
    <property type="nucleotide sequence ID" value="NZ_LGAP01000024.1"/>
</dbReference>
<comment type="caution">
    <text evidence="4">The sequence shown here is derived from an EMBL/GenBank/DDBJ whole genome shotgun (WGS) entry which is preliminary data.</text>
</comment>
<dbReference type="SMART" id="SM00363">
    <property type="entry name" value="S4"/>
    <property type="match status" value="1"/>
</dbReference>
<gene>
    <name evidence="4" type="ORF">AC244_25830</name>
</gene>
<dbReference type="GO" id="GO:0003723">
    <property type="term" value="F:RNA binding"/>
    <property type="evidence" value="ECO:0007669"/>
    <property type="project" value="UniProtKB-KW"/>
</dbReference>
<dbReference type="OrthoDB" id="9797176at2"/>
<evidence type="ECO:0000313" key="5">
    <source>
        <dbReference type="Proteomes" id="UP000037425"/>
    </source>
</evidence>
<dbReference type="InterPro" id="IPR002942">
    <property type="entry name" value="S4_RNA-bd"/>
</dbReference>
<keyword evidence="1" id="KW-0694">RNA-binding</keyword>
<protein>
    <submittedName>
        <fullName evidence="4">RNA-binding protein S4</fullName>
    </submittedName>
</protein>
<evidence type="ECO:0000256" key="1">
    <source>
        <dbReference type="PROSITE-ProRule" id="PRU00182"/>
    </source>
</evidence>
<dbReference type="InterPro" id="IPR036986">
    <property type="entry name" value="S4_RNA-bd_sf"/>
</dbReference>
<organism evidence="4 5">
    <name type="scientific">Ensifer adhaerens</name>
    <name type="common">Sinorhizobium morelense</name>
    <dbReference type="NCBI Taxonomy" id="106592"/>
    <lineage>
        <taxon>Bacteria</taxon>
        <taxon>Pseudomonadati</taxon>
        <taxon>Pseudomonadota</taxon>
        <taxon>Alphaproteobacteria</taxon>
        <taxon>Hyphomicrobiales</taxon>
        <taxon>Rhizobiaceae</taxon>
        <taxon>Sinorhizobium/Ensifer group</taxon>
        <taxon>Ensifer</taxon>
    </lineage>
</organism>
<dbReference type="Gene3D" id="3.10.290.10">
    <property type="entry name" value="RNA-binding S4 domain"/>
    <property type="match status" value="1"/>
</dbReference>
<reference evidence="5" key="1">
    <citation type="submission" date="2015-07" db="EMBL/GenBank/DDBJ databases">
        <title>Whole genome sequence of an Ensifer adhaerens strain isolated from a cave pool in the Wind Cave National Park.</title>
        <authorList>
            <person name="Eng W.W.H."/>
            <person name="Gan H.M."/>
            <person name="Barton H.A."/>
            <person name="Savka M.A."/>
        </authorList>
    </citation>
    <scope>NUCLEOTIDE SEQUENCE [LARGE SCALE GENOMIC DNA]</scope>
    <source>
        <strain evidence="5">SD006</strain>
    </source>
</reference>
<feature type="region of interest" description="Disordered" evidence="2">
    <location>
        <begin position="104"/>
        <end position="137"/>
    </location>
</feature>
<sequence length="137" mass="15701">MEKQSTSNPASRQRLDKWLFFTRLLKSRSLAQKAIEAGHATVNDERVKQSSFQVKVGDVLTLSLERRDVIVRVLLPGERRGPYEEARLLYEDLTPLVPREKLSAFDLATREPGAGRPTKKERRETDRLKPGFNPLDD</sequence>
<evidence type="ECO:0000256" key="2">
    <source>
        <dbReference type="SAM" id="MobiDB-lite"/>
    </source>
</evidence>
<dbReference type="Proteomes" id="UP000037425">
    <property type="component" value="Unassembled WGS sequence"/>
</dbReference>
<dbReference type="PROSITE" id="PS50889">
    <property type="entry name" value="S4"/>
    <property type="match status" value="1"/>
</dbReference>
<name>A0A0L8BJ49_ENSAD</name>
<accession>A0A0L8BJ49</accession>
<evidence type="ECO:0000259" key="3">
    <source>
        <dbReference type="SMART" id="SM00363"/>
    </source>
</evidence>
<dbReference type="EMBL" id="LGAP01000024">
    <property type="protein sequence ID" value="KOF14657.1"/>
    <property type="molecule type" value="Genomic_DNA"/>
</dbReference>
<dbReference type="AlphaFoldDB" id="A0A0L8BJ49"/>
<feature type="domain" description="RNA-binding S4" evidence="3">
    <location>
        <begin position="13"/>
        <end position="75"/>
    </location>
</feature>
<proteinExistence type="predicted"/>
<evidence type="ECO:0000313" key="4">
    <source>
        <dbReference type="EMBL" id="KOF14657.1"/>
    </source>
</evidence>